<evidence type="ECO:0000313" key="2">
    <source>
        <dbReference type="EMBL" id="KAK0303671.1"/>
    </source>
</evidence>
<sequence length="152" mass="16493">MASTDVAPILSQGVGYGVVIGIGAFFTVVMAGISWTQNRYTRFSTKTSEEFNTASRSVKPGLIACGVVSACVPRDVSSPRNISSYREDECTTELLADPAFDRYRTWAATLLQSATVAYEYGVSGPFWYAAGATVQIFMASTYQNDLLSIRLN</sequence>
<dbReference type="GO" id="GO:0005886">
    <property type="term" value="C:plasma membrane"/>
    <property type="evidence" value="ECO:0007669"/>
    <property type="project" value="TreeGrafter"/>
</dbReference>
<evidence type="ECO:0000313" key="3">
    <source>
        <dbReference type="Proteomes" id="UP001168146"/>
    </source>
</evidence>
<name>A0AAN6J4B4_9PEZI</name>
<dbReference type="AlphaFoldDB" id="A0AAN6J4B4"/>
<evidence type="ECO:0000256" key="1">
    <source>
        <dbReference type="SAM" id="Phobius"/>
    </source>
</evidence>
<dbReference type="EMBL" id="JASUXU010000143">
    <property type="protein sequence ID" value="KAK0303671.1"/>
    <property type="molecule type" value="Genomic_DNA"/>
</dbReference>
<keyword evidence="1" id="KW-0812">Transmembrane</keyword>
<dbReference type="InterPro" id="IPR031155">
    <property type="entry name" value="DUR"/>
</dbReference>
<organism evidence="2 3">
    <name type="scientific">Friedmanniomyces endolithicus</name>
    <dbReference type="NCBI Taxonomy" id="329885"/>
    <lineage>
        <taxon>Eukaryota</taxon>
        <taxon>Fungi</taxon>
        <taxon>Dikarya</taxon>
        <taxon>Ascomycota</taxon>
        <taxon>Pezizomycotina</taxon>
        <taxon>Dothideomycetes</taxon>
        <taxon>Dothideomycetidae</taxon>
        <taxon>Mycosphaerellales</taxon>
        <taxon>Teratosphaeriaceae</taxon>
        <taxon>Friedmanniomyces</taxon>
    </lineage>
</organism>
<keyword evidence="1" id="KW-0472">Membrane</keyword>
<protein>
    <submittedName>
        <fullName evidence="2">Uncharacterized protein</fullName>
    </submittedName>
</protein>
<dbReference type="PANTHER" id="PTHR46154">
    <property type="match status" value="1"/>
</dbReference>
<proteinExistence type="predicted"/>
<dbReference type="Proteomes" id="UP001168146">
    <property type="component" value="Unassembled WGS sequence"/>
</dbReference>
<gene>
    <name evidence="2" type="ORF">LTR82_017482</name>
</gene>
<keyword evidence="1" id="KW-1133">Transmembrane helix</keyword>
<comment type="caution">
    <text evidence="2">The sequence shown here is derived from an EMBL/GenBank/DDBJ whole genome shotgun (WGS) entry which is preliminary data.</text>
</comment>
<feature type="transmembrane region" description="Helical" evidence="1">
    <location>
        <begin position="14"/>
        <end position="36"/>
    </location>
</feature>
<reference evidence="2" key="1">
    <citation type="submission" date="2021-12" db="EMBL/GenBank/DDBJ databases">
        <title>Black yeast isolated from Biological Soil Crust.</title>
        <authorList>
            <person name="Kurbessoian T."/>
        </authorList>
    </citation>
    <scope>NUCLEOTIDE SEQUENCE</scope>
    <source>
        <strain evidence="2">CCFEE 5208</strain>
    </source>
</reference>
<accession>A0AAN6J4B4</accession>
<dbReference type="GO" id="GO:0015204">
    <property type="term" value="F:urea transmembrane transporter activity"/>
    <property type="evidence" value="ECO:0007669"/>
    <property type="project" value="InterPro"/>
</dbReference>
<dbReference type="PANTHER" id="PTHR46154:SF2">
    <property type="entry name" value="SOLUTE SYMPORTER FAMILY TRANSPORTER (AFU_ORTHOLOGUE AFUA_6G03200)"/>
    <property type="match status" value="1"/>
</dbReference>